<dbReference type="EMBL" id="JBHMDG010000001">
    <property type="protein sequence ID" value="MFB9311649.1"/>
    <property type="molecule type" value="Genomic_DNA"/>
</dbReference>
<dbReference type="RefSeq" id="WP_140008487.1">
    <property type="nucleotide sequence ID" value="NZ_JBHMDG010000001.1"/>
</dbReference>
<evidence type="ECO:0000313" key="5">
    <source>
        <dbReference type="Proteomes" id="UP001589750"/>
    </source>
</evidence>
<accession>A0ABV5K7L2</accession>
<dbReference type="GO" id="GO:0005524">
    <property type="term" value="F:ATP binding"/>
    <property type="evidence" value="ECO:0007669"/>
    <property type="project" value="UniProtKB-KW"/>
</dbReference>
<dbReference type="Gene3D" id="3.40.50.300">
    <property type="entry name" value="P-loop containing nucleotide triphosphate hydrolases"/>
    <property type="match status" value="1"/>
</dbReference>
<comment type="caution">
    <text evidence="4">The sequence shown here is derived from an EMBL/GenBank/DDBJ whole genome shotgun (WGS) entry which is preliminary data.</text>
</comment>
<reference evidence="4 5" key="1">
    <citation type="submission" date="2024-09" db="EMBL/GenBank/DDBJ databases">
        <authorList>
            <person name="Sun Q."/>
            <person name="Mori K."/>
        </authorList>
    </citation>
    <scope>NUCLEOTIDE SEQUENCE [LARGE SCALE GENOMIC DNA]</scope>
    <source>
        <strain evidence="4 5">JCM 9626</strain>
    </source>
</reference>
<feature type="domain" description="ABC transporter" evidence="3">
    <location>
        <begin position="76"/>
        <end position="271"/>
    </location>
</feature>
<dbReference type="Pfam" id="PF00005">
    <property type="entry name" value="ABC_tran"/>
    <property type="match status" value="1"/>
</dbReference>
<sequence>MSGWSANFRHALSERGVDLVRAEQLVSEALEQAADHGLAPQRMFGPATRYADLVARALRIPAATPLPVTDAPPAALRLTNVSKRYGRRHVLRNVSLEVGEGELVAVVGANGCGKSTLLQICAGTTKPTSGIVERVAHVGYVPQTGGTADYLTPAEHFALFAAARADSRGRGVATGARLATALGWRPPAGQPAGQLSGGTRQKLNVVLGELSRPKLLLLDEPYQGFDHGAYVDLWTQIDRWRDTGSAVLIVTHMLGELDRVDRVVELDAPEE</sequence>
<gene>
    <name evidence="4" type="ORF">ACFFRI_01220</name>
</gene>
<proteinExistence type="predicted"/>
<keyword evidence="2 4" id="KW-0067">ATP-binding</keyword>
<dbReference type="InterPro" id="IPR027417">
    <property type="entry name" value="P-loop_NTPase"/>
</dbReference>
<keyword evidence="5" id="KW-1185">Reference proteome</keyword>
<dbReference type="PANTHER" id="PTHR43038">
    <property type="entry name" value="ATP-BINDING CASSETTE, SUB-FAMILY H, MEMBER 1"/>
    <property type="match status" value="1"/>
</dbReference>
<dbReference type="InterPro" id="IPR003439">
    <property type="entry name" value="ABC_transporter-like_ATP-bd"/>
</dbReference>
<dbReference type="SMART" id="SM00382">
    <property type="entry name" value="AAA"/>
    <property type="match status" value="1"/>
</dbReference>
<dbReference type="InterPro" id="IPR003593">
    <property type="entry name" value="AAA+_ATPase"/>
</dbReference>
<dbReference type="Proteomes" id="UP001589750">
    <property type="component" value="Unassembled WGS sequence"/>
</dbReference>
<dbReference type="SUPFAM" id="SSF52540">
    <property type="entry name" value="P-loop containing nucleoside triphosphate hydrolases"/>
    <property type="match status" value="1"/>
</dbReference>
<dbReference type="PANTHER" id="PTHR43038:SF7">
    <property type="entry name" value="ABC TRANSPORT SYSTEM ATP-BINDING PROTEIN"/>
    <property type="match status" value="1"/>
</dbReference>
<evidence type="ECO:0000259" key="3">
    <source>
        <dbReference type="PROSITE" id="PS50893"/>
    </source>
</evidence>
<dbReference type="PROSITE" id="PS50893">
    <property type="entry name" value="ABC_TRANSPORTER_2"/>
    <property type="match status" value="1"/>
</dbReference>
<protein>
    <submittedName>
        <fullName evidence="4">ATP-binding cassette domain-containing protein</fullName>
    </submittedName>
</protein>
<evidence type="ECO:0000256" key="1">
    <source>
        <dbReference type="ARBA" id="ARBA00022741"/>
    </source>
</evidence>
<organism evidence="4 5">
    <name type="scientific">Nocardioides plantarum</name>
    <dbReference type="NCBI Taxonomy" id="29299"/>
    <lineage>
        <taxon>Bacteria</taxon>
        <taxon>Bacillati</taxon>
        <taxon>Actinomycetota</taxon>
        <taxon>Actinomycetes</taxon>
        <taxon>Propionibacteriales</taxon>
        <taxon>Nocardioidaceae</taxon>
        <taxon>Nocardioides</taxon>
    </lineage>
</organism>
<evidence type="ECO:0000313" key="4">
    <source>
        <dbReference type="EMBL" id="MFB9311649.1"/>
    </source>
</evidence>
<evidence type="ECO:0000256" key="2">
    <source>
        <dbReference type="ARBA" id="ARBA00022840"/>
    </source>
</evidence>
<keyword evidence="1" id="KW-0547">Nucleotide-binding</keyword>
<name>A0ABV5K7L2_9ACTN</name>
<dbReference type="CDD" id="cd03230">
    <property type="entry name" value="ABC_DR_subfamily_A"/>
    <property type="match status" value="1"/>
</dbReference>